<dbReference type="OrthoDB" id="6615489at2759"/>
<evidence type="ECO:0000313" key="5">
    <source>
        <dbReference type="EMBL" id="KAF6209605.1"/>
    </source>
</evidence>
<dbReference type="GO" id="GO:0006355">
    <property type="term" value="P:regulation of DNA-templated transcription"/>
    <property type="evidence" value="ECO:0007669"/>
    <property type="project" value="InterPro"/>
</dbReference>
<dbReference type="GO" id="GO:0005634">
    <property type="term" value="C:nucleus"/>
    <property type="evidence" value="ECO:0007669"/>
    <property type="project" value="UniProtKB-SubCell"/>
</dbReference>
<dbReference type="SUPFAM" id="SSF63748">
    <property type="entry name" value="Tudor/PWWP/MBT"/>
    <property type="match status" value="1"/>
</dbReference>
<dbReference type="InterPro" id="IPR017956">
    <property type="entry name" value="AT_hook_DNA-bd_motif"/>
</dbReference>
<evidence type="ECO:0000259" key="4">
    <source>
        <dbReference type="PROSITE" id="PS50812"/>
    </source>
</evidence>
<feature type="region of interest" description="Disordered" evidence="3">
    <location>
        <begin position="767"/>
        <end position="787"/>
    </location>
</feature>
<dbReference type="GO" id="GO:0003677">
    <property type="term" value="F:DNA binding"/>
    <property type="evidence" value="ECO:0007669"/>
    <property type="project" value="InterPro"/>
</dbReference>
<feature type="region of interest" description="Disordered" evidence="3">
    <location>
        <begin position="140"/>
        <end position="163"/>
    </location>
</feature>
<feature type="region of interest" description="Disordered" evidence="3">
    <location>
        <begin position="384"/>
        <end position="413"/>
    </location>
</feature>
<dbReference type="CDD" id="cd20144">
    <property type="entry name" value="PWWP_NSD_rpt1"/>
    <property type="match status" value="1"/>
</dbReference>
<dbReference type="SMART" id="SM00384">
    <property type="entry name" value="AT_hook"/>
    <property type="match status" value="3"/>
</dbReference>
<evidence type="ECO:0000256" key="1">
    <source>
        <dbReference type="ARBA" id="ARBA00004123"/>
    </source>
</evidence>
<dbReference type="PANTHER" id="PTHR15999">
    <property type="entry name" value="ZINC FINGER CW-TYPE PWWP DOMAIN PROTEIN 1"/>
    <property type="match status" value="1"/>
</dbReference>
<feature type="region of interest" description="Disordered" evidence="3">
    <location>
        <begin position="434"/>
        <end position="745"/>
    </location>
</feature>
<dbReference type="InterPro" id="IPR042778">
    <property type="entry name" value="ZCWPW1/ZCWPW2"/>
</dbReference>
<comment type="caution">
    <text evidence="5">The sequence shown here is derived from an EMBL/GenBank/DDBJ whole genome shotgun (WGS) entry which is preliminary data.</text>
</comment>
<sequence>MSNSDTLKEFIYYFLNLLVYWVSHHQISKEMSLIESDPSEIPLRADELTHISTLASTSASSGPIIWKKSSPLRTYSKKTISPAPPSPATVCPSPEVENEDKSRYGRARKLIPSDDFLSTDKKVSQYLKIRTANQFHNFRATYSNSKTRSTPKKPKEPRKSAPAGLCRSFSMNYLPQPEDDEASSKMASVLDLAAPTCTETVETPLPLQEYESDSESDSMVPQDYSVGDLVWAAIPTYPYWPAMITRDPVTSLPYKLSGSGNKSRTLWHVHFFGDKGMRGWVITRNTFVFDGLESYNNAKAEYLSDLTRLGKTSKKKMRALSRAFTVPSHYVKSWECALSEAESLLKSSRSDRLEYLITTYAPKIETLKKRQRSLSLCDLSSIPKRPRVSEPSLRRNSVTSKTTKQVSEPIKPFGISSRPKTVVRVIPTKLPKSAEKLEPGVSSLPGRDHVDPDSKQEASDTPLLADTIECPTPEKVSPTFEQTTPRKTSLLLGESTGTNQSMEVGQRLPDTSIQPEDPKDSSILSSTEDSKLTTPKKSKNRGRPKGSLNKSKKGSKLTAPEKEAKTRGRPKLEDSQKKSRKKPSLKQDRSLVSPKGVYLADSEKTTKSELVPNKSPKKPTSIPVEAAYNVAVKRPRGRPRKISLPTPRELESPNATPKKTKYLGRRSMPDPSTAGATPTILCAMGSGESMQVGVSPGKAKSQKRRDIPASSSPVLAVTRSGRQSKKPEVLPMFTSPKQSKHELKNNKNLPQPIVSIKAEKVDVSGVENLPRLNTEPPSKRKRLSGNGRKKKIKLEPILNLWLLCDFVTLSKKKIVLRKNYMNVVPLISIERVKK</sequence>
<dbReference type="Gene3D" id="2.30.30.140">
    <property type="match status" value="1"/>
</dbReference>
<dbReference type="InterPro" id="IPR000637">
    <property type="entry name" value="HMGI/Y_DNA-bd_CS"/>
</dbReference>
<feature type="compositionally biased region" description="Polar residues" evidence="3">
    <location>
        <begin position="522"/>
        <end position="533"/>
    </location>
</feature>
<dbReference type="PROSITE" id="PS00354">
    <property type="entry name" value="HMGI_Y"/>
    <property type="match status" value="1"/>
</dbReference>
<feature type="compositionally biased region" description="Basic residues" evidence="3">
    <location>
        <begin position="534"/>
        <end position="555"/>
    </location>
</feature>
<gene>
    <name evidence="5" type="ORF">GE061_015353</name>
</gene>
<feature type="domain" description="PWWP" evidence="4">
    <location>
        <begin position="226"/>
        <end position="291"/>
    </location>
</feature>
<dbReference type="InterPro" id="IPR000313">
    <property type="entry name" value="PWWP_dom"/>
</dbReference>
<dbReference type="PANTHER" id="PTHR15999:SF2">
    <property type="entry name" value="ZINC FINGER CW-TYPE PWWP DOMAIN PROTEIN 1"/>
    <property type="match status" value="1"/>
</dbReference>
<feature type="compositionally biased region" description="Basic and acidic residues" evidence="3">
    <location>
        <begin position="446"/>
        <end position="458"/>
    </location>
</feature>
<protein>
    <recommendedName>
        <fullName evidence="4">PWWP domain-containing protein</fullName>
    </recommendedName>
</protein>
<proteinExistence type="predicted"/>
<evidence type="ECO:0000313" key="6">
    <source>
        <dbReference type="Proteomes" id="UP000466442"/>
    </source>
</evidence>
<dbReference type="Proteomes" id="UP000466442">
    <property type="component" value="Unassembled WGS sequence"/>
</dbReference>
<evidence type="ECO:0000256" key="3">
    <source>
        <dbReference type="SAM" id="MobiDB-lite"/>
    </source>
</evidence>
<dbReference type="EMBL" id="WIXP02000006">
    <property type="protein sequence ID" value="KAF6209605.1"/>
    <property type="molecule type" value="Genomic_DNA"/>
</dbReference>
<feature type="compositionally biased region" description="Basic and acidic residues" evidence="3">
    <location>
        <begin position="559"/>
        <end position="577"/>
    </location>
</feature>
<feature type="compositionally biased region" description="Polar residues" evidence="3">
    <location>
        <begin position="394"/>
        <end position="406"/>
    </location>
</feature>
<keyword evidence="6" id="KW-1185">Reference proteome</keyword>
<feature type="region of interest" description="Disordered" evidence="3">
    <location>
        <begin position="77"/>
        <end position="102"/>
    </location>
</feature>
<dbReference type="PROSITE" id="PS50812">
    <property type="entry name" value="PWWP"/>
    <property type="match status" value="1"/>
</dbReference>
<dbReference type="Pfam" id="PF00855">
    <property type="entry name" value="PWWP"/>
    <property type="match status" value="1"/>
</dbReference>
<dbReference type="SMART" id="SM00293">
    <property type="entry name" value="PWWP"/>
    <property type="match status" value="1"/>
</dbReference>
<dbReference type="AlphaFoldDB" id="A0A8S9XPS6"/>
<feature type="compositionally biased region" description="Polar residues" evidence="3">
    <location>
        <begin position="495"/>
        <end position="514"/>
    </location>
</feature>
<reference evidence="5" key="1">
    <citation type="journal article" date="2021" name="Mol. Ecol. Resour.">
        <title>Apolygus lucorum genome provides insights into omnivorousness and mesophyll feeding.</title>
        <authorList>
            <person name="Liu Y."/>
            <person name="Liu H."/>
            <person name="Wang H."/>
            <person name="Huang T."/>
            <person name="Liu B."/>
            <person name="Yang B."/>
            <person name="Yin L."/>
            <person name="Li B."/>
            <person name="Zhang Y."/>
            <person name="Zhang S."/>
            <person name="Jiang F."/>
            <person name="Zhang X."/>
            <person name="Ren Y."/>
            <person name="Wang B."/>
            <person name="Wang S."/>
            <person name="Lu Y."/>
            <person name="Wu K."/>
            <person name="Fan W."/>
            <person name="Wang G."/>
        </authorList>
    </citation>
    <scope>NUCLEOTIDE SEQUENCE</scope>
    <source>
        <strain evidence="5">12Hb</strain>
    </source>
</reference>
<organism evidence="5 6">
    <name type="scientific">Apolygus lucorum</name>
    <name type="common">Small green plant bug</name>
    <name type="synonym">Lygocoris lucorum</name>
    <dbReference type="NCBI Taxonomy" id="248454"/>
    <lineage>
        <taxon>Eukaryota</taxon>
        <taxon>Metazoa</taxon>
        <taxon>Ecdysozoa</taxon>
        <taxon>Arthropoda</taxon>
        <taxon>Hexapoda</taxon>
        <taxon>Insecta</taxon>
        <taxon>Pterygota</taxon>
        <taxon>Neoptera</taxon>
        <taxon>Paraneoptera</taxon>
        <taxon>Hemiptera</taxon>
        <taxon>Heteroptera</taxon>
        <taxon>Panheteroptera</taxon>
        <taxon>Cimicomorpha</taxon>
        <taxon>Miridae</taxon>
        <taxon>Mirini</taxon>
        <taxon>Apolygus</taxon>
    </lineage>
</organism>
<keyword evidence="2" id="KW-0539">Nucleus</keyword>
<accession>A0A8S9XPS6</accession>
<evidence type="ECO:0000256" key="2">
    <source>
        <dbReference type="ARBA" id="ARBA00023242"/>
    </source>
</evidence>
<comment type="subcellular location">
    <subcellularLocation>
        <location evidence="1">Nucleus</location>
    </subcellularLocation>
</comment>
<name>A0A8S9XPS6_APOLU</name>